<dbReference type="RefSeq" id="XP_040727264.1">
    <property type="nucleotide sequence ID" value="XM_040867159.1"/>
</dbReference>
<dbReference type="Pfam" id="PF04082">
    <property type="entry name" value="Fungal_trans"/>
    <property type="match status" value="1"/>
</dbReference>
<evidence type="ECO:0000313" key="4">
    <source>
        <dbReference type="EMBL" id="ORY86082.1"/>
    </source>
</evidence>
<evidence type="ECO:0000313" key="5">
    <source>
        <dbReference type="Proteomes" id="UP000193685"/>
    </source>
</evidence>
<dbReference type="CDD" id="cd00067">
    <property type="entry name" value="GAL4"/>
    <property type="match status" value="1"/>
</dbReference>
<evidence type="ECO:0000256" key="2">
    <source>
        <dbReference type="ARBA" id="ARBA00023242"/>
    </source>
</evidence>
<dbReference type="GO" id="GO:0000981">
    <property type="term" value="F:DNA-binding transcription factor activity, RNA polymerase II-specific"/>
    <property type="evidence" value="ECO:0007669"/>
    <property type="project" value="InterPro"/>
</dbReference>
<dbReference type="InterPro" id="IPR007219">
    <property type="entry name" value="XnlR_reg_dom"/>
</dbReference>
<dbReference type="PROSITE" id="PS50048">
    <property type="entry name" value="ZN2_CY6_FUNGAL_2"/>
    <property type="match status" value="1"/>
</dbReference>
<protein>
    <recommendedName>
        <fullName evidence="3">Zn(2)-C6 fungal-type domain-containing protein</fullName>
    </recommendedName>
</protein>
<dbReference type="EMBL" id="MCFI01000003">
    <property type="protein sequence ID" value="ORY86082.1"/>
    <property type="molecule type" value="Genomic_DNA"/>
</dbReference>
<evidence type="ECO:0000256" key="1">
    <source>
        <dbReference type="ARBA" id="ARBA00022723"/>
    </source>
</evidence>
<dbReference type="SUPFAM" id="SSF57701">
    <property type="entry name" value="Zn2/Cys6 DNA-binding domain"/>
    <property type="match status" value="1"/>
</dbReference>
<feature type="non-terminal residue" evidence="4">
    <location>
        <position position="1"/>
    </location>
</feature>
<dbReference type="CDD" id="cd12148">
    <property type="entry name" value="fungal_TF_MHR"/>
    <property type="match status" value="1"/>
</dbReference>
<dbReference type="SMART" id="SM00066">
    <property type="entry name" value="GAL4"/>
    <property type="match status" value="1"/>
</dbReference>
<dbReference type="PROSITE" id="PS00463">
    <property type="entry name" value="ZN2_CY6_FUNGAL_1"/>
    <property type="match status" value="1"/>
</dbReference>
<dbReference type="Proteomes" id="UP000193685">
    <property type="component" value="Unassembled WGS sequence"/>
</dbReference>
<accession>A0A1Y2FQ04</accession>
<dbReference type="SMART" id="SM00906">
    <property type="entry name" value="Fungal_trans"/>
    <property type="match status" value="1"/>
</dbReference>
<dbReference type="AlphaFoldDB" id="A0A1Y2FQ04"/>
<dbReference type="OMA" id="KDNSAWY"/>
<dbReference type="InterPro" id="IPR001138">
    <property type="entry name" value="Zn2Cys6_DnaBD"/>
</dbReference>
<dbReference type="Gene3D" id="4.10.240.10">
    <property type="entry name" value="Zn(2)-C6 fungal-type DNA-binding domain"/>
    <property type="match status" value="1"/>
</dbReference>
<name>A0A1Y2FQ04_PROLT</name>
<proteinExistence type="predicted"/>
<feature type="domain" description="Zn(2)-C6 fungal-type" evidence="3">
    <location>
        <begin position="2"/>
        <end position="36"/>
    </location>
</feature>
<gene>
    <name evidence="4" type="ORF">BCR37DRAFT_334830</name>
</gene>
<reference evidence="4 5" key="1">
    <citation type="submission" date="2016-07" db="EMBL/GenBank/DDBJ databases">
        <title>Pervasive Adenine N6-methylation of Active Genes in Fungi.</title>
        <authorList>
            <consortium name="DOE Joint Genome Institute"/>
            <person name="Mondo S.J."/>
            <person name="Dannebaum R.O."/>
            <person name="Kuo R.C."/>
            <person name="Labutti K."/>
            <person name="Haridas S."/>
            <person name="Kuo A."/>
            <person name="Salamov A."/>
            <person name="Ahrendt S.R."/>
            <person name="Lipzen A."/>
            <person name="Sullivan W."/>
            <person name="Andreopoulos W.B."/>
            <person name="Clum A."/>
            <person name="Lindquist E."/>
            <person name="Daum C."/>
            <person name="Ramamoorthy G.K."/>
            <person name="Gryganskyi A."/>
            <person name="Culley D."/>
            <person name="Magnuson J.K."/>
            <person name="James T.Y."/>
            <person name="O'Malley M.A."/>
            <person name="Stajich J.E."/>
            <person name="Spatafora J.W."/>
            <person name="Visel A."/>
            <person name="Grigoriev I.V."/>
        </authorList>
    </citation>
    <scope>NUCLEOTIDE SEQUENCE [LARGE SCALE GENOMIC DNA]</scope>
    <source>
        <strain evidence="4 5">12-1054</strain>
    </source>
</reference>
<evidence type="ECO:0000259" key="3">
    <source>
        <dbReference type="PROSITE" id="PS50048"/>
    </source>
</evidence>
<comment type="caution">
    <text evidence="4">The sequence shown here is derived from an EMBL/GenBank/DDBJ whole genome shotgun (WGS) entry which is preliminary data.</text>
</comment>
<dbReference type="GO" id="GO:0003677">
    <property type="term" value="F:DNA binding"/>
    <property type="evidence" value="ECO:0007669"/>
    <property type="project" value="InterPro"/>
</dbReference>
<dbReference type="STRING" id="56484.A0A1Y2FQ04"/>
<sequence length="430" mass="49431">RACDQCRRRKIKCIATDGLNKLGCQNCTNASLPCTYETVPLKKGPKGSKASVLHELKQPRRSPLSQDALRDTLAIFFSKLYYVLPIIDKSELSRIVDLEQVTLERYCLILSMCSMVYTQVLDRSADELIRVTLRTRQAIDYVETPTLDSVHISFFLFATFFGRNIHNTAWFYLREAITFAQLIGLDNEESYKNIASCTTAGYRRRTFWVLYVTERAYAIQRHHSLSMQPTIDLPSLANHDTQQDDDLTGFRHMVELWSKIDIDFLTLWNDTRRQVSADYMVNLHSKLQDALPYTLDIPEVQRVDILISQQWLRVIIWQLSTSRMLLSSTASETSLQFTFPVLVCRDLLQITSSTTHDVLRVHGLGLVEKLFEIASTLVDVIVCDLQLTVHAQTPEAPRYLAEVLKLMRLLRPGRNPWTAILEDKIKQSLP</sequence>
<dbReference type="InterPro" id="IPR050797">
    <property type="entry name" value="Carb_Metab_Trans_Reg"/>
</dbReference>
<keyword evidence="5" id="KW-1185">Reference proteome</keyword>
<keyword evidence="2" id="KW-0539">Nucleus</keyword>
<feature type="non-terminal residue" evidence="4">
    <location>
        <position position="430"/>
    </location>
</feature>
<dbReference type="OrthoDB" id="4132249at2759"/>
<keyword evidence="1" id="KW-0479">Metal-binding</keyword>
<dbReference type="GO" id="GO:0008270">
    <property type="term" value="F:zinc ion binding"/>
    <property type="evidence" value="ECO:0007669"/>
    <property type="project" value="InterPro"/>
</dbReference>
<dbReference type="GeneID" id="63783758"/>
<dbReference type="Pfam" id="PF00172">
    <property type="entry name" value="Zn_clus"/>
    <property type="match status" value="1"/>
</dbReference>
<dbReference type="PANTHER" id="PTHR31668">
    <property type="entry name" value="GLUCOSE TRANSPORT TRANSCRIPTION REGULATOR RGT1-RELATED-RELATED"/>
    <property type="match status" value="1"/>
</dbReference>
<dbReference type="GO" id="GO:0006351">
    <property type="term" value="P:DNA-templated transcription"/>
    <property type="evidence" value="ECO:0007669"/>
    <property type="project" value="InterPro"/>
</dbReference>
<dbReference type="InterPro" id="IPR036864">
    <property type="entry name" value="Zn2-C6_fun-type_DNA-bd_sf"/>
</dbReference>
<organism evidence="4 5">
    <name type="scientific">Protomyces lactucae-debilis</name>
    <dbReference type="NCBI Taxonomy" id="2754530"/>
    <lineage>
        <taxon>Eukaryota</taxon>
        <taxon>Fungi</taxon>
        <taxon>Dikarya</taxon>
        <taxon>Ascomycota</taxon>
        <taxon>Taphrinomycotina</taxon>
        <taxon>Taphrinomycetes</taxon>
        <taxon>Taphrinales</taxon>
        <taxon>Protomycetaceae</taxon>
        <taxon>Protomyces</taxon>
    </lineage>
</organism>
<dbReference type="PANTHER" id="PTHR31668:SF20">
    <property type="entry name" value="ZN(II)2CYS6 TRANSCRIPTION FACTOR (EUROFUNG)"/>
    <property type="match status" value="1"/>
</dbReference>